<sequence length="146" mass="15288">MRRMVREVVSAGMMCLPLAGGIVAAWTVLPTAPSTLAVHVDRSGLVDGTAPTWLMVTLPLALSVVAAVLGLAGLRESWQANRRVQRALVGGAAVLGLVVWMWSVEFTRLAGTGADLVALPVVLSVFGAMFWGVLCLVVTPPDLLAD</sequence>
<feature type="transmembrane region" description="Helical" evidence="1">
    <location>
        <begin position="86"/>
        <end position="104"/>
    </location>
</feature>
<protein>
    <recommendedName>
        <fullName evidence="4">DUF1648 domain-containing protein</fullName>
    </recommendedName>
</protein>
<evidence type="ECO:0000256" key="1">
    <source>
        <dbReference type="SAM" id="Phobius"/>
    </source>
</evidence>
<keyword evidence="1" id="KW-0472">Membrane</keyword>
<proteinExistence type="predicted"/>
<keyword evidence="3" id="KW-1185">Reference proteome</keyword>
<feature type="transmembrane region" description="Helical" evidence="1">
    <location>
        <begin position="116"/>
        <end position="138"/>
    </location>
</feature>
<dbReference type="EMBL" id="RKHL01000001">
    <property type="protein sequence ID" value="ROR83671.1"/>
    <property type="molecule type" value="Genomic_DNA"/>
</dbReference>
<evidence type="ECO:0008006" key="4">
    <source>
        <dbReference type="Google" id="ProtNLM"/>
    </source>
</evidence>
<name>A0A3N2C842_9MICO</name>
<evidence type="ECO:0000313" key="2">
    <source>
        <dbReference type="EMBL" id="ROR83671.1"/>
    </source>
</evidence>
<gene>
    <name evidence="2" type="ORF">EDD42_3785</name>
</gene>
<keyword evidence="1" id="KW-0812">Transmembrane</keyword>
<keyword evidence="1" id="KW-1133">Transmembrane helix</keyword>
<comment type="caution">
    <text evidence="2">The sequence shown here is derived from an EMBL/GenBank/DDBJ whole genome shotgun (WGS) entry which is preliminary data.</text>
</comment>
<dbReference type="AlphaFoldDB" id="A0A3N2C842"/>
<accession>A0A3N2C842</accession>
<feature type="transmembrane region" description="Helical" evidence="1">
    <location>
        <begin position="53"/>
        <end position="74"/>
    </location>
</feature>
<evidence type="ECO:0000313" key="3">
    <source>
        <dbReference type="Proteomes" id="UP000266915"/>
    </source>
</evidence>
<organism evidence="2 3">
    <name type="scientific">Plantibacter flavus</name>
    <dbReference type="NCBI Taxonomy" id="150123"/>
    <lineage>
        <taxon>Bacteria</taxon>
        <taxon>Bacillati</taxon>
        <taxon>Actinomycetota</taxon>
        <taxon>Actinomycetes</taxon>
        <taxon>Micrococcales</taxon>
        <taxon>Microbacteriaceae</taxon>
        <taxon>Plantibacter</taxon>
    </lineage>
</organism>
<reference evidence="2 3" key="1">
    <citation type="submission" date="2018-11" db="EMBL/GenBank/DDBJ databases">
        <title>Sequencing the genomes of 1000 actinobacteria strains.</title>
        <authorList>
            <person name="Klenk H.-P."/>
        </authorList>
    </citation>
    <scope>NUCLEOTIDE SEQUENCE [LARGE SCALE GENOMIC DNA]</scope>
    <source>
        <strain evidence="2 3">DSM 14012</strain>
    </source>
</reference>
<dbReference type="Proteomes" id="UP000266915">
    <property type="component" value="Unassembled WGS sequence"/>
</dbReference>